<reference evidence="1 2" key="1">
    <citation type="submission" date="2015-05" db="EMBL/GenBank/DDBJ databases">
        <title>Evolution of Trichinella species and genotypes.</title>
        <authorList>
            <person name="Korhonen P.K."/>
            <person name="Edoardo P."/>
            <person name="Giuseppe L.R."/>
            <person name="Gasser R.B."/>
        </authorList>
    </citation>
    <scope>NUCLEOTIDE SEQUENCE [LARGE SCALE GENOMIC DNA]</scope>
    <source>
        <strain evidence="1">ISS10</strain>
    </source>
</reference>
<proteinExistence type="predicted"/>
<organism evidence="1 2">
    <name type="scientific">Trichinella nativa</name>
    <dbReference type="NCBI Taxonomy" id="6335"/>
    <lineage>
        <taxon>Eukaryota</taxon>
        <taxon>Metazoa</taxon>
        <taxon>Ecdysozoa</taxon>
        <taxon>Nematoda</taxon>
        <taxon>Enoplea</taxon>
        <taxon>Dorylaimia</taxon>
        <taxon>Trichinellida</taxon>
        <taxon>Trichinellidae</taxon>
        <taxon>Trichinella</taxon>
    </lineage>
</organism>
<protein>
    <submittedName>
        <fullName evidence="1">Uncharacterized protein</fullName>
    </submittedName>
</protein>
<comment type="caution">
    <text evidence="1">The sequence shown here is derived from an EMBL/GenBank/DDBJ whole genome shotgun (WGS) entry which is preliminary data.</text>
</comment>
<dbReference type="EMBL" id="JYDW01000365">
    <property type="protein sequence ID" value="KRZ48777.1"/>
    <property type="molecule type" value="Genomic_DNA"/>
</dbReference>
<dbReference type="Proteomes" id="UP000054721">
    <property type="component" value="Unassembled WGS sequence"/>
</dbReference>
<evidence type="ECO:0000313" key="1">
    <source>
        <dbReference type="EMBL" id="KRZ48777.1"/>
    </source>
</evidence>
<name>A0A0V1KN19_9BILA</name>
<evidence type="ECO:0000313" key="2">
    <source>
        <dbReference type="Proteomes" id="UP000054721"/>
    </source>
</evidence>
<accession>A0A0V1KN19</accession>
<sequence length="74" mass="8401">MNNINKRKYIKNYQNTHCSKFIAMKLTETIAILVLLKSCIAQVATCKDDNNVVVDCYFLTLLASESQIKCEHCG</sequence>
<keyword evidence="2" id="KW-1185">Reference proteome</keyword>
<dbReference type="AlphaFoldDB" id="A0A0V1KN19"/>
<gene>
    <name evidence="1" type="ORF">T02_16101</name>
</gene>